<proteinExistence type="predicted"/>
<feature type="domain" description="AlgX/AlgJ SGNH hydrolase-like" evidence="8">
    <location>
        <begin position="140"/>
        <end position="274"/>
    </location>
</feature>
<comment type="pathway">
    <text evidence="2">Glycan biosynthesis; alginate biosynthesis.</text>
</comment>
<protein>
    <recommendedName>
        <fullName evidence="8">AlgX/AlgJ SGNH hydrolase-like domain-containing protein</fullName>
    </recommendedName>
</protein>
<dbReference type="Pfam" id="PF16822">
    <property type="entry name" value="ALGX"/>
    <property type="match status" value="1"/>
</dbReference>
<dbReference type="GO" id="GO:0042597">
    <property type="term" value="C:periplasmic space"/>
    <property type="evidence" value="ECO:0007669"/>
    <property type="project" value="UniProtKB-SubCell"/>
</dbReference>
<evidence type="ECO:0000256" key="1">
    <source>
        <dbReference type="ARBA" id="ARBA00004418"/>
    </source>
</evidence>
<keyword evidence="3" id="KW-0808">Transferase</keyword>
<reference evidence="9 10" key="1">
    <citation type="submission" date="2018-06" db="EMBL/GenBank/DDBJ databases">
        <authorList>
            <consortium name="Pathogen Informatics"/>
            <person name="Doyle S."/>
        </authorList>
    </citation>
    <scope>NUCLEOTIDE SEQUENCE [LARGE SCALE GENOMIC DNA]</scope>
    <source>
        <strain evidence="9 10">NCTC13163</strain>
    </source>
</reference>
<keyword evidence="4" id="KW-0732">Signal</keyword>
<keyword evidence="7" id="KW-1133">Transmembrane helix</keyword>
<comment type="subcellular location">
    <subcellularLocation>
        <location evidence="1">Periplasm</location>
    </subcellularLocation>
</comment>
<dbReference type="GO" id="GO:0016740">
    <property type="term" value="F:transferase activity"/>
    <property type="evidence" value="ECO:0007669"/>
    <property type="project" value="UniProtKB-KW"/>
</dbReference>
<feature type="transmembrane region" description="Helical" evidence="7">
    <location>
        <begin position="26"/>
        <end position="48"/>
    </location>
</feature>
<name>A0A377FRC1_9BACL</name>
<dbReference type="EMBL" id="UGGP01000001">
    <property type="protein sequence ID" value="STO07372.1"/>
    <property type="molecule type" value="Genomic_DNA"/>
</dbReference>
<dbReference type="AlphaFoldDB" id="A0A377FRC1"/>
<evidence type="ECO:0000313" key="9">
    <source>
        <dbReference type="EMBL" id="STO07372.1"/>
    </source>
</evidence>
<dbReference type="UniPathway" id="UPA00286"/>
<dbReference type="Proteomes" id="UP000254060">
    <property type="component" value="Unassembled WGS sequence"/>
</dbReference>
<keyword evidence="5" id="KW-0574">Periplasm</keyword>
<dbReference type="InterPro" id="IPR031811">
    <property type="entry name" value="ALGX/ALGJ_SGNH-like"/>
</dbReference>
<evidence type="ECO:0000256" key="2">
    <source>
        <dbReference type="ARBA" id="ARBA00005182"/>
    </source>
</evidence>
<gene>
    <name evidence="9" type="ORF">NCTC13163_00718</name>
</gene>
<evidence type="ECO:0000256" key="5">
    <source>
        <dbReference type="ARBA" id="ARBA00022764"/>
    </source>
</evidence>
<keyword evidence="7" id="KW-0812">Transmembrane</keyword>
<keyword evidence="7" id="KW-0472">Membrane</keyword>
<evidence type="ECO:0000256" key="6">
    <source>
        <dbReference type="ARBA" id="ARBA00022841"/>
    </source>
</evidence>
<evidence type="ECO:0000256" key="4">
    <source>
        <dbReference type="ARBA" id="ARBA00022729"/>
    </source>
</evidence>
<evidence type="ECO:0000256" key="7">
    <source>
        <dbReference type="SAM" id="Phobius"/>
    </source>
</evidence>
<accession>A0A377FRC1</accession>
<keyword evidence="6" id="KW-0016">Alginate biosynthesis</keyword>
<sequence length="420" mass="47677">MMQNVNRAPDDRMRQRRETRHKGTTIVLHSLLILGFFAFLIGGAYLTLTSEKREVSDMENRKLAGPPVELSVENVMSGAYMKSVEAYVTDHVVNRDSWISLHAFLSKDLFLQTVKNGIYVSADGTMESPMKEGVDTATLLDDLSTFTQSMQQSGVDVYFGLAPNKASMVDVGPNMPDYMGNDAPKIFKDVRDGLATVDGLTVMDYRKPLNTADTLSDVFYKTDYHWNIHGAYLAYAQTVKQIADDHQGVGEPLKLGELRTKTHERPYYGSYARSTTLQYVKDGDTFEWMEPKAGYTPNNICYNRSETCGGNLINKKPLKSEETYTEMYSLFLHRNWPLITMDQESPKNDTRALVLKDSYANPMLTLLPEHFGHLSVIDIRHFDESSIETYVKQNDIDVVLFIHNVNLGEFVPLYHEKLND</sequence>
<dbReference type="GO" id="GO:0042121">
    <property type="term" value="P:alginic acid biosynthetic process"/>
    <property type="evidence" value="ECO:0007669"/>
    <property type="project" value="UniProtKB-UniPathway"/>
</dbReference>
<evidence type="ECO:0000313" key="10">
    <source>
        <dbReference type="Proteomes" id="UP000254060"/>
    </source>
</evidence>
<organism evidence="9 10">
    <name type="scientific">Exiguobacterium aurantiacum</name>
    <dbReference type="NCBI Taxonomy" id="33987"/>
    <lineage>
        <taxon>Bacteria</taxon>
        <taxon>Bacillati</taxon>
        <taxon>Bacillota</taxon>
        <taxon>Bacilli</taxon>
        <taxon>Bacillales</taxon>
        <taxon>Bacillales Family XII. Incertae Sedis</taxon>
        <taxon>Exiguobacterium</taxon>
    </lineage>
</organism>
<dbReference type="STRING" id="1397694.GCA_000702585_01233"/>
<evidence type="ECO:0000259" key="8">
    <source>
        <dbReference type="Pfam" id="PF16822"/>
    </source>
</evidence>
<evidence type="ECO:0000256" key="3">
    <source>
        <dbReference type="ARBA" id="ARBA00022679"/>
    </source>
</evidence>